<evidence type="ECO:0000256" key="9">
    <source>
        <dbReference type="HAMAP-Rule" id="MF_00422"/>
    </source>
</evidence>
<dbReference type="GO" id="GO:0006605">
    <property type="term" value="P:protein targeting"/>
    <property type="evidence" value="ECO:0007669"/>
    <property type="project" value="UniProtKB-UniRule"/>
</dbReference>
<comment type="subcellular location">
    <subcellularLocation>
        <location evidence="9">Cell membrane</location>
        <topology evidence="9">Single-pass membrane protein</topology>
    </subcellularLocation>
    <subcellularLocation>
        <location evidence="1">Membrane</location>
    </subcellularLocation>
</comment>
<dbReference type="GO" id="GO:0043952">
    <property type="term" value="P:protein transport by the Sec complex"/>
    <property type="evidence" value="ECO:0007669"/>
    <property type="project" value="UniProtKB-UniRule"/>
</dbReference>
<sequence>MTQTDAAAKPDREPQRRTGPVTFVKQVVGELRKVRWPTRRELITYTIVVMVFVVIMVGYISLLDFGFGEAVTWLYGTVGSSGEATQPGGEMPGVPQ</sequence>
<dbReference type="RefSeq" id="WP_184573733.1">
    <property type="nucleotide sequence ID" value="NZ_JACHJT010000001.1"/>
</dbReference>
<dbReference type="GO" id="GO:0008320">
    <property type="term" value="F:protein transmembrane transporter activity"/>
    <property type="evidence" value="ECO:0007669"/>
    <property type="project" value="UniProtKB-UniRule"/>
</dbReference>
<dbReference type="InterPro" id="IPR038379">
    <property type="entry name" value="SecE_sf"/>
</dbReference>
<evidence type="ECO:0000256" key="4">
    <source>
        <dbReference type="ARBA" id="ARBA00022692"/>
    </source>
</evidence>
<dbReference type="InterPro" id="IPR005807">
    <property type="entry name" value="SecE_bac"/>
</dbReference>
<dbReference type="GO" id="GO:0009306">
    <property type="term" value="P:protein secretion"/>
    <property type="evidence" value="ECO:0007669"/>
    <property type="project" value="UniProtKB-UniRule"/>
</dbReference>
<evidence type="ECO:0000256" key="2">
    <source>
        <dbReference type="ARBA" id="ARBA00022448"/>
    </source>
</evidence>
<evidence type="ECO:0000256" key="6">
    <source>
        <dbReference type="ARBA" id="ARBA00022989"/>
    </source>
</evidence>
<dbReference type="NCBIfam" id="TIGR00964">
    <property type="entry name" value="secE_bact"/>
    <property type="match status" value="1"/>
</dbReference>
<dbReference type="InterPro" id="IPR001901">
    <property type="entry name" value="Translocase_SecE/Sec61-g"/>
</dbReference>
<dbReference type="AlphaFoldDB" id="A0A7W7RCA5"/>
<accession>A0A7W7RCA5</accession>
<dbReference type="EMBL" id="JACHJT010000001">
    <property type="protein sequence ID" value="MBB4929343.1"/>
    <property type="molecule type" value="Genomic_DNA"/>
</dbReference>
<evidence type="ECO:0000256" key="3">
    <source>
        <dbReference type="ARBA" id="ARBA00022475"/>
    </source>
</evidence>
<comment type="subunit">
    <text evidence="9">Component of the Sec protein translocase complex. Heterotrimer consisting of SecY, SecE and SecG subunits. The heterotrimers can form oligomers, although 1 heterotrimer is thought to be able to translocate proteins. Interacts with the ribosome. Interacts with SecDF, and other proteins may be involved. Interacts with SecA.</text>
</comment>
<keyword evidence="11" id="KW-1185">Reference proteome</keyword>
<evidence type="ECO:0000256" key="8">
    <source>
        <dbReference type="ARBA" id="ARBA00023136"/>
    </source>
</evidence>
<comment type="similarity">
    <text evidence="9">Belongs to the SecE/SEC61-gamma family.</text>
</comment>
<gene>
    <name evidence="9" type="primary">secE</name>
    <name evidence="10" type="ORF">F4561_000163</name>
</gene>
<keyword evidence="4 9" id="KW-0812">Transmembrane</keyword>
<dbReference type="Gene3D" id="1.20.5.1030">
    <property type="entry name" value="Preprotein translocase secy subunit"/>
    <property type="match status" value="1"/>
</dbReference>
<evidence type="ECO:0000256" key="1">
    <source>
        <dbReference type="ARBA" id="ARBA00004370"/>
    </source>
</evidence>
<dbReference type="GO" id="GO:0005886">
    <property type="term" value="C:plasma membrane"/>
    <property type="evidence" value="ECO:0007669"/>
    <property type="project" value="UniProtKB-SubCell"/>
</dbReference>
<keyword evidence="3 9" id="KW-1003">Cell membrane</keyword>
<dbReference type="GO" id="GO:0065002">
    <property type="term" value="P:intracellular protein transmembrane transport"/>
    <property type="evidence" value="ECO:0007669"/>
    <property type="project" value="UniProtKB-UniRule"/>
</dbReference>
<evidence type="ECO:0000256" key="5">
    <source>
        <dbReference type="ARBA" id="ARBA00022927"/>
    </source>
</evidence>
<keyword evidence="8 9" id="KW-0472">Membrane</keyword>
<organism evidence="10 11">
    <name type="scientific">Lipingzhangella halophila</name>
    <dbReference type="NCBI Taxonomy" id="1783352"/>
    <lineage>
        <taxon>Bacteria</taxon>
        <taxon>Bacillati</taxon>
        <taxon>Actinomycetota</taxon>
        <taxon>Actinomycetes</taxon>
        <taxon>Streptosporangiales</taxon>
        <taxon>Nocardiopsidaceae</taxon>
        <taxon>Lipingzhangella</taxon>
    </lineage>
</organism>
<protein>
    <recommendedName>
        <fullName evidence="9">Protein translocase subunit SecE</fullName>
    </recommendedName>
</protein>
<evidence type="ECO:0000313" key="11">
    <source>
        <dbReference type="Proteomes" id="UP000523007"/>
    </source>
</evidence>
<dbReference type="HAMAP" id="MF_00422">
    <property type="entry name" value="SecE"/>
    <property type="match status" value="1"/>
</dbReference>
<evidence type="ECO:0000313" key="10">
    <source>
        <dbReference type="EMBL" id="MBB4929343.1"/>
    </source>
</evidence>
<dbReference type="Pfam" id="PF00584">
    <property type="entry name" value="SecE"/>
    <property type="match status" value="1"/>
</dbReference>
<dbReference type="PANTHER" id="PTHR33910:SF1">
    <property type="entry name" value="PROTEIN TRANSLOCASE SUBUNIT SECE"/>
    <property type="match status" value="1"/>
</dbReference>
<comment type="caution">
    <text evidence="10">The sequence shown here is derived from an EMBL/GenBank/DDBJ whole genome shotgun (WGS) entry which is preliminary data.</text>
</comment>
<keyword evidence="5 9" id="KW-0653">Protein transport</keyword>
<reference evidence="10 11" key="1">
    <citation type="submission" date="2020-08" db="EMBL/GenBank/DDBJ databases">
        <title>Sequencing the genomes of 1000 actinobacteria strains.</title>
        <authorList>
            <person name="Klenk H.-P."/>
        </authorList>
    </citation>
    <scope>NUCLEOTIDE SEQUENCE [LARGE SCALE GENOMIC DNA]</scope>
    <source>
        <strain evidence="10 11">DSM 102030</strain>
    </source>
</reference>
<keyword evidence="7 9" id="KW-0811">Translocation</keyword>
<feature type="transmembrane region" description="Helical" evidence="9">
    <location>
        <begin position="42"/>
        <end position="62"/>
    </location>
</feature>
<evidence type="ECO:0000256" key="7">
    <source>
        <dbReference type="ARBA" id="ARBA00023010"/>
    </source>
</evidence>
<proteinExistence type="inferred from homology"/>
<dbReference type="PANTHER" id="PTHR33910">
    <property type="entry name" value="PROTEIN TRANSLOCASE SUBUNIT SECE"/>
    <property type="match status" value="1"/>
</dbReference>
<keyword evidence="6 9" id="KW-1133">Transmembrane helix</keyword>
<keyword evidence="2 9" id="KW-0813">Transport</keyword>
<name>A0A7W7RCA5_9ACTN</name>
<comment type="function">
    <text evidence="9">Essential subunit of the Sec protein translocation channel SecYEG. Clamps together the 2 halves of SecY. May contact the channel plug during translocation.</text>
</comment>
<dbReference type="Proteomes" id="UP000523007">
    <property type="component" value="Unassembled WGS sequence"/>
</dbReference>